<name>A0ABY0NKT1_9PSED</name>
<proteinExistence type="predicted"/>
<evidence type="ECO:0000313" key="1">
    <source>
        <dbReference type="EMBL" id="SDF60265.1"/>
    </source>
</evidence>
<evidence type="ECO:0000313" key="2">
    <source>
        <dbReference type="Proteomes" id="UP000182858"/>
    </source>
</evidence>
<organism evidence="1 2">
    <name type="scientific">Pseudomonas extremaustralis</name>
    <dbReference type="NCBI Taxonomy" id="359110"/>
    <lineage>
        <taxon>Bacteria</taxon>
        <taxon>Pseudomonadati</taxon>
        <taxon>Pseudomonadota</taxon>
        <taxon>Gammaproteobacteria</taxon>
        <taxon>Pseudomonadales</taxon>
        <taxon>Pseudomonadaceae</taxon>
        <taxon>Pseudomonas</taxon>
    </lineage>
</organism>
<accession>A0ABY0NKT1</accession>
<dbReference type="Proteomes" id="UP000182858">
    <property type="component" value="Chromosome I"/>
</dbReference>
<keyword evidence="2" id="KW-1185">Reference proteome</keyword>
<dbReference type="EMBL" id="LT629689">
    <property type="protein sequence ID" value="SDF60265.1"/>
    <property type="molecule type" value="Genomic_DNA"/>
</dbReference>
<protein>
    <submittedName>
        <fullName evidence="1">Uncharacterized protein</fullName>
    </submittedName>
</protein>
<gene>
    <name evidence="1" type="ORF">SAMN05216591_3432</name>
</gene>
<reference evidence="1 2" key="1">
    <citation type="submission" date="2016-10" db="EMBL/GenBank/DDBJ databases">
        <authorList>
            <person name="Varghese N."/>
            <person name="Submissions S."/>
        </authorList>
    </citation>
    <scope>NUCLEOTIDE SEQUENCE [LARGE SCALE GENOMIC DNA]</scope>
    <source>
        <strain evidence="1 2">DSM 17835</strain>
    </source>
</reference>
<sequence length="71" mass="7896">MENLDCCSCLAFGLIVPCAIFTVEEIPISDTAYCSNPVSLFLQDSETKKYRQESRLSKVESEPSVTFKVLA</sequence>